<evidence type="ECO:0000313" key="2">
    <source>
        <dbReference type="Ensembl" id="ENSOSIP00000023782.1"/>
    </source>
</evidence>
<sequence>WRSRSKVLPWDAKPKTFTRWPPLNRNFFGDVEACGGFLLQCQLIFQQDPQHYHADHSKITLMVNSLRGKALQWAQAYLTANPIYQVPFERFLGEFRLVFDQPRKEE</sequence>
<dbReference type="Proteomes" id="UP000694383">
    <property type="component" value="Unplaced"/>
</dbReference>
<evidence type="ECO:0000313" key="3">
    <source>
        <dbReference type="Proteomes" id="UP000694383"/>
    </source>
</evidence>
<evidence type="ECO:0000259" key="1">
    <source>
        <dbReference type="Pfam" id="PF16297"/>
    </source>
</evidence>
<organism evidence="2 3">
    <name type="scientific">Oryzias sinensis</name>
    <name type="common">Chinese medaka</name>
    <dbReference type="NCBI Taxonomy" id="183150"/>
    <lineage>
        <taxon>Eukaryota</taxon>
        <taxon>Metazoa</taxon>
        <taxon>Chordata</taxon>
        <taxon>Craniata</taxon>
        <taxon>Vertebrata</taxon>
        <taxon>Euteleostomi</taxon>
        <taxon>Actinopterygii</taxon>
        <taxon>Neopterygii</taxon>
        <taxon>Teleostei</taxon>
        <taxon>Neoteleostei</taxon>
        <taxon>Acanthomorphata</taxon>
        <taxon>Ovalentaria</taxon>
        <taxon>Atherinomorphae</taxon>
        <taxon>Beloniformes</taxon>
        <taxon>Adrianichthyidae</taxon>
        <taxon>Oryziinae</taxon>
        <taxon>Oryzias</taxon>
    </lineage>
</organism>
<dbReference type="Ensembl" id="ENSOSIT00000025119.1">
    <property type="protein sequence ID" value="ENSOSIP00000023782.1"/>
    <property type="gene ID" value="ENSOSIG00000012513.1"/>
</dbReference>
<name>A0A8C7Y9Q5_9TELE</name>
<dbReference type="Pfam" id="PF16297">
    <property type="entry name" value="DUF4939"/>
    <property type="match status" value="1"/>
</dbReference>
<dbReference type="InterPro" id="IPR032549">
    <property type="entry name" value="DUF4939"/>
</dbReference>
<reference evidence="2" key="1">
    <citation type="submission" date="2025-08" db="UniProtKB">
        <authorList>
            <consortium name="Ensembl"/>
        </authorList>
    </citation>
    <scope>IDENTIFICATION</scope>
</reference>
<accession>A0A8C7Y9Q5</accession>
<reference evidence="2" key="2">
    <citation type="submission" date="2025-09" db="UniProtKB">
        <authorList>
            <consortium name="Ensembl"/>
        </authorList>
    </citation>
    <scope>IDENTIFICATION</scope>
</reference>
<protein>
    <recommendedName>
        <fullName evidence="1">DUF4939 domain-containing protein</fullName>
    </recommendedName>
</protein>
<feature type="domain" description="DUF4939" evidence="1">
    <location>
        <begin position="22"/>
        <end position="101"/>
    </location>
</feature>
<proteinExistence type="predicted"/>
<dbReference type="GeneTree" id="ENSGT01030000235109"/>
<dbReference type="AlphaFoldDB" id="A0A8C7Y9Q5"/>
<keyword evidence="3" id="KW-1185">Reference proteome</keyword>